<dbReference type="GO" id="GO:0004497">
    <property type="term" value="F:monooxygenase activity"/>
    <property type="evidence" value="ECO:0007669"/>
    <property type="project" value="UniProtKB-ARBA"/>
</dbReference>
<organism evidence="8 9">
    <name type="scientific">Natribacillus halophilus</name>
    <dbReference type="NCBI Taxonomy" id="549003"/>
    <lineage>
        <taxon>Bacteria</taxon>
        <taxon>Bacillati</taxon>
        <taxon>Bacillota</taxon>
        <taxon>Bacilli</taxon>
        <taxon>Bacillales</taxon>
        <taxon>Bacillaceae</taxon>
        <taxon>Natribacillus</taxon>
    </lineage>
</organism>
<evidence type="ECO:0000256" key="5">
    <source>
        <dbReference type="ARBA" id="ARBA00034078"/>
    </source>
</evidence>
<dbReference type="GO" id="GO:0046872">
    <property type="term" value="F:metal ion binding"/>
    <property type="evidence" value="ECO:0007669"/>
    <property type="project" value="UniProtKB-KW"/>
</dbReference>
<evidence type="ECO:0000313" key="9">
    <source>
        <dbReference type="Proteomes" id="UP000198853"/>
    </source>
</evidence>
<dbReference type="Proteomes" id="UP000198853">
    <property type="component" value="Unassembled WGS sequence"/>
</dbReference>
<comment type="cofactor">
    <cofactor evidence="5">
        <name>[2Fe-2S] cluster</name>
        <dbReference type="ChEBI" id="CHEBI:190135"/>
    </cofactor>
</comment>
<dbReference type="InterPro" id="IPR036922">
    <property type="entry name" value="Rieske_2Fe-2S_sf"/>
</dbReference>
<dbReference type="InterPro" id="IPR017941">
    <property type="entry name" value="Rieske_2Fe-2S"/>
</dbReference>
<dbReference type="EMBL" id="FNEN01000002">
    <property type="protein sequence ID" value="SDI43045.1"/>
    <property type="molecule type" value="Genomic_DNA"/>
</dbReference>
<feature type="domain" description="Rieske" evidence="7">
    <location>
        <begin position="3"/>
        <end position="112"/>
    </location>
</feature>
<dbReference type="PANTHER" id="PTHR21496:SF0">
    <property type="entry name" value="RIESKE DOMAIN-CONTAINING PROTEIN"/>
    <property type="match status" value="1"/>
</dbReference>
<keyword evidence="2" id="KW-0479">Metal-binding</keyword>
<comment type="similarity">
    <text evidence="6">Belongs to the bacterial ring-hydroxylating dioxygenase ferredoxin component family.</text>
</comment>
<keyword evidence="9" id="KW-1185">Reference proteome</keyword>
<accession>A0A1G8KI31</accession>
<evidence type="ECO:0000256" key="6">
    <source>
        <dbReference type="ARBA" id="ARBA00038001"/>
    </source>
</evidence>
<evidence type="ECO:0000259" key="7">
    <source>
        <dbReference type="PROSITE" id="PS51296"/>
    </source>
</evidence>
<keyword evidence="8" id="KW-0223">Dioxygenase</keyword>
<keyword evidence="4" id="KW-0411">Iron-sulfur</keyword>
<proteinExistence type="inferred from homology"/>
<dbReference type="GO" id="GO:0051213">
    <property type="term" value="F:dioxygenase activity"/>
    <property type="evidence" value="ECO:0007669"/>
    <property type="project" value="UniProtKB-KW"/>
</dbReference>
<dbReference type="PROSITE" id="PS51296">
    <property type="entry name" value="RIESKE"/>
    <property type="match status" value="1"/>
</dbReference>
<keyword evidence="3" id="KW-0408">Iron</keyword>
<sequence length="122" mass="13893">MKHYVGTVGEVAESQPKIIEIDGISIGIIYKSGNYYAIRNTCPHKHGPICKGTVRGTMLPSNPQEYIYGMEEQVIACPWHGWEFDLETGKGFGNDRKLKKYSIEINDDEIYVEVKGKRKKKK</sequence>
<keyword evidence="8" id="KW-0560">Oxidoreductase</keyword>
<dbReference type="SUPFAM" id="SSF50022">
    <property type="entry name" value="ISP domain"/>
    <property type="match status" value="1"/>
</dbReference>
<reference evidence="8 9" key="1">
    <citation type="submission" date="2016-10" db="EMBL/GenBank/DDBJ databases">
        <authorList>
            <person name="de Groot N.N."/>
        </authorList>
    </citation>
    <scope>NUCLEOTIDE SEQUENCE [LARGE SCALE GENOMIC DNA]</scope>
    <source>
        <strain evidence="8 9">DSM 21771</strain>
    </source>
</reference>
<evidence type="ECO:0000256" key="4">
    <source>
        <dbReference type="ARBA" id="ARBA00023014"/>
    </source>
</evidence>
<gene>
    <name evidence="8" type="ORF">SAMN04488123_102115</name>
</gene>
<protein>
    <submittedName>
        <fullName evidence="8">Ferredoxin subunit of nitrite reductase or a ring-hydroxylating dioxygenase</fullName>
    </submittedName>
</protein>
<dbReference type="GO" id="GO:0051537">
    <property type="term" value="F:2 iron, 2 sulfur cluster binding"/>
    <property type="evidence" value="ECO:0007669"/>
    <property type="project" value="UniProtKB-KW"/>
</dbReference>
<dbReference type="Pfam" id="PF00355">
    <property type="entry name" value="Rieske"/>
    <property type="match status" value="1"/>
</dbReference>
<evidence type="ECO:0000313" key="8">
    <source>
        <dbReference type="EMBL" id="SDI43045.1"/>
    </source>
</evidence>
<dbReference type="AlphaFoldDB" id="A0A1G8KI31"/>
<dbReference type="RefSeq" id="WP_090396038.1">
    <property type="nucleotide sequence ID" value="NZ_FNEN01000002.1"/>
</dbReference>
<dbReference type="Gene3D" id="2.102.10.10">
    <property type="entry name" value="Rieske [2Fe-2S] iron-sulphur domain"/>
    <property type="match status" value="1"/>
</dbReference>
<keyword evidence="1" id="KW-0001">2Fe-2S</keyword>
<name>A0A1G8KI31_9BACI</name>
<dbReference type="PANTHER" id="PTHR21496">
    <property type="entry name" value="FERREDOXIN-RELATED"/>
    <property type="match status" value="1"/>
</dbReference>
<evidence type="ECO:0000256" key="1">
    <source>
        <dbReference type="ARBA" id="ARBA00022714"/>
    </source>
</evidence>
<evidence type="ECO:0000256" key="3">
    <source>
        <dbReference type="ARBA" id="ARBA00023004"/>
    </source>
</evidence>
<dbReference type="OrthoDB" id="9795104at2"/>
<dbReference type="GO" id="GO:0016705">
    <property type="term" value="F:oxidoreductase activity, acting on paired donors, with incorporation or reduction of molecular oxygen"/>
    <property type="evidence" value="ECO:0007669"/>
    <property type="project" value="UniProtKB-ARBA"/>
</dbReference>
<evidence type="ECO:0000256" key="2">
    <source>
        <dbReference type="ARBA" id="ARBA00022723"/>
    </source>
</evidence>